<sequence>MSAFVAARPRYTLPFAGKDYELLGTFGMIEAVEYATKAHIGVAAVQIVNGMPVNELAKVISAVLTACGHKVSADEAGASLMDVVGLEGEDNQVLRFHLYAFLSICLAPPSAREKKAHQMGELIGKLTGASRGKTTDASASAPSACSPPSSGVPTPGP</sequence>
<dbReference type="EMBL" id="CP025958">
    <property type="protein sequence ID" value="AWM37016.1"/>
    <property type="molecule type" value="Genomic_DNA"/>
</dbReference>
<protein>
    <submittedName>
        <fullName evidence="2">Uncharacterized protein</fullName>
    </submittedName>
</protein>
<accession>A0A2Z3H097</accession>
<feature type="compositionally biased region" description="Low complexity" evidence="1">
    <location>
        <begin position="137"/>
        <end position="157"/>
    </location>
</feature>
<organism evidence="2 3">
    <name type="scientific">Gemmata obscuriglobus</name>
    <dbReference type="NCBI Taxonomy" id="114"/>
    <lineage>
        <taxon>Bacteria</taxon>
        <taxon>Pseudomonadati</taxon>
        <taxon>Planctomycetota</taxon>
        <taxon>Planctomycetia</taxon>
        <taxon>Gemmatales</taxon>
        <taxon>Gemmataceae</taxon>
        <taxon>Gemmata</taxon>
    </lineage>
</organism>
<evidence type="ECO:0000313" key="2">
    <source>
        <dbReference type="EMBL" id="AWM37016.1"/>
    </source>
</evidence>
<evidence type="ECO:0000256" key="1">
    <source>
        <dbReference type="SAM" id="MobiDB-lite"/>
    </source>
</evidence>
<feature type="region of interest" description="Disordered" evidence="1">
    <location>
        <begin position="122"/>
        <end position="157"/>
    </location>
</feature>
<name>A0A2Z3H097_9BACT</name>
<dbReference type="AlphaFoldDB" id="A0A2Z3H097"/>
<dbReference type="RefSeq" id="WP_010033327.1">
    <property type="nucleotide sequence ID" value="NZ_CP025958.1"/>
</dbReference>
<reference evidence="2 3" key="1">
    <citation type="submission" date="2018-01" db="EMBL/GenBank/DDBJ databases">
        <title>G. obscuriglobus.</title>
        <authorList>
            <person name="Franke J."/>
            <person name="Blomberg W."/>
            <person name="Selmecki A."/>
        </authorList>
    </citation>
    <scope>NUCLEOTIDE SEQUENCE [LARGE SCALE GENOMIC DNA]</scope>
    <source>
        <strain evidence="2 3">DSM 5831</strain>
    </source>
</reference>
<evidence type="ECO:0000313" key="3">
    <source>
        <dbReference type="Proteomes" id="UP000245802"/>
    </source>
</evidence>
<proteinExistence type="predicted"/>
<dbReference type="Proteomes" id="UP000245802">
    <property type="component" value="Chromosome"/>
</dbReference>
<dbReference type="KEGG" id="gog:C1280_08285"/>
<keyword evidence="3" id="KW-1185">Reference proteome</keyword>
<gene>
    <name evidence="2" type="ORF">C1280_08285</name>
</gene>
<dbReference type="OrthoDB" id="297017at2"/>